<dbReference type="Proteomes" id="UP000521943">
    <property type="component" value="Unassembled WGS sequence"/>
</dbReference>
<name>A0A8H6HSK0_9AGAR</name>
<organism evidence="2 3">
    <name type="scientific">Ephemerocybe angulata</name>
    <dbReference type="NCBI Taxonomy" id="980116"/>
    <lineage>
        <taxon>Eukaryota</taxon>
        <taxon>Fungi</taxon>
        <taxon>Dikarya</taxon>
        <taxon>Basidiomycota</taxon>
        <taxon>Agaricomycotina</taxon>
        <taxon>Agaricomycetes</taxon>
        <taxon>Agaricomycetidae</taxon>
        <taxon>Agaricales</taxon>
        <taxon>Agaricineae</taxon>
        <taxon>Psathyrellaceae</taxon>
        <taxon>Ephemerocybe</taxon>
    </lineage>
</organism>
<proteinExistence type="predicted"/>
<feature type="compositionally biased region" description="Low complexity" evidence="1">
    <location>
        <begin position="536"/>
        <end position="556"/>
    </location>
</feature>
<dbReference type="AlphaFoldDB" id="A0A8H6HSK0"/>
<reference evidence="2 3" key="1">
    <citation type="submission" date="2020-07" db="EMBL/GenBank/DDBJ databases">
        <title>Comparative genomics of pyrophilous fungi reveals a link between fire events and developmental genes.</title>
        <authorList>
            <consortium name="DOE Joint Genome Institute"/>
            <person name="Steindorff A.S."/>
            <person name="Carver A."/>
            <person name="Calhoun S."/>
            <person name="Stillman K."/>
            <person name="Liu H."/>
            <person name="Lipzen A."/>
            <person name="Pangilinan J."/>
            <person name="Labutti K."/>
            <person name="Bruns T.D."/>
            <person name="Grigoriev I.V."/>
        </authorList>
    </citation>
    <scope>NUCLEOTIDE SEQUENCE [LARGE SCALE GENOMIC DNA]</scope>
    <source>
        <strain evidence="2 3">CBS 144469</strain>
    </source>
</reference>
<evidence type="ECO:0000256" key="1">
    <source>
        <dbReference type="SAM" id="MobiDB-lite"/>
    </source>
</evidence>
<gene>
    <name evidence="2" type="ORF">DFP72DRAFT_1048102</name>
</gene>
<keyword evidence="3" id="KW-1185">Reference proteome</keyword>
<sequence length="661" mass="72502">MAHERRSAVGGRAADARTPQSIRAPNMIPLRPFTQTQQQQSRRKRGDSLQMMYDVLEEKKSERGRVEECEDDEKPNRTASIRSFLFRSLNAQMRRGSMATCQGQASAPVPTASVESRSERGLKRTKRMTDRQTDRQTTVQQIKGIFRFYVLERASSDGLAGQQVHGVKLKQDRSSPRWVGCRMDPSIRVWYWIDPSNDVPTHARGRAADVQAGGRGEVNLEVGEAGLDCALRAVGQAGRIVPWNVVGGAEFGEGASSARCTPSGFVRLWPKIQSRAFWVRCGVHRIGFAASWTRNDFANRPSDAEGTQLLASPIRISTQCEGGKKKDLRVVTYKFNSACGCAVARDGSEVREGRTKRLESGRQAGSQVGGERESRSDESNCTALGRFRSQAGGEGEEDGERPTSTDGLRPVTTVARQGACLYDKTKTDARLKSTNKPNKHTRRAELLHTEQRRTIRVGVAEWRNGGMAGMVEFCGCMWRPRRGGWPGETGLGWAGWMACRESRQACNQGKQVGWRQAGSSKAGSSEIDERPRSSRGRTATTTGSGSSRAWSTGLETGRIEGEGVEGGRSVFATKGPDIVLGYYGPEASPEQSQSRVFWMRCGRGRHPSDRVSSLLAGSMHLGLNGNESKIRSHILSGGGSTTAPRREHGRPDTDPGLWTLD</sequence>
<feature type="compositionally biased region" description="Basic and acidic residues" evidence="1">
    <location>
        <begin position="350"/>
        <end position="360"/>
    </location>
</feature>
<evidence type="ECO:0000313" key="3">
    <source>
        <dbReference type="Proteomes" id="UP000521943"/>
    </source>
</evidence>
<feature type="compositionally biased region" description="Basic and acidic residues" evidence="1">
    <location>
        <begin position="644"/>
        <end position="653"/>
    </location>
</feature>
<feature type="region of interest" description="Disordered" evidence="1">
    <location>
        <begin position="350"/>
        <end position="410"/>
    </location>
</feature>
<evidence type="ECO:0000313" key="2">
    <source>
        <dbReference type="EMBL" id="KAF6751021.1"/>
    </source>
</evidence>
<comment type="caution">
    <text evidence="2">The sequence shown here is derived from an EMBL/GenBank/DDBJ whole genome shotgun (WGS) entry which is preliminary data.</text>
</comment>
<feature type="compositionally biased region" description="Basic and acidic residues" evidence="1">
    <location>
        <begin position="116"/>
        <end position="134"/>
    </location>
</feature>
<accession>A0A8H6HSK0</accession>
<feature type="region of interest" description="Disordered" evidence="1">
    <location>
        <begin position="100"/>
        <end position="136"/>
    </location>
</feature>
<dbReference type="EMBL" id="JACGCI010000053">
    <property type="protein sequence ID" value="KAF6751021.1"/>
    <property type="molecule type" value="Genomic_DNA"/>
</dbReference>
<feature type="region of interest" description="Disordered" evidence="1">
    <location>
        <begin position="509"/>
        <end position="561"/>
    </location>
</feature>
<protein>
    <submittedName>
        <fullName evidence="2">Uncharacterized protein</fullName>
    </submittedName>
</protein>
<feature type="region of interest" description="Disordered" evidence="1">
    <location>
        <begin position="630"/>
        <end position="661"/>
    </location>
</feature>
<feature type="region of interest" description="Disordered" evidence="1">
    <location>
        <begin position="1"/>
        <end position="48"/>
    </location>
</feature>